<accession>A0A917ME89</accession>
<evidence type="ECO:0000313" key="1">
    <source>
        <dbReference type="EMBL" id="GGG92359.1"/>
    </source>
</evidence>
<reference evidence="1" key="1">
    <citation type="journal article" date="2014" name="Int. J. Syst. Evol. Microbiol.">
        <title>Complete genome sequence of Corynebacterium casei LMG S-19264T (=DSM 44701T), isolated from a smear-ripened cheese.</title>
        <authorList>
            <consortium name="US DOE Joint Genome Institute (JGI-PGF)"/>
            <person name="Walter F."/>
            <person name="Albersmeier A."/>
            <person name="Kalinowski J."/>
            <person name="Ruckert C."/>
        </authorList>
    </citation>
    <scope>NUCLEOTIDE SEQUENCE</scope>
    <source>
        <strain evidence="1">CGMCC 1.12195</strain>
    </source>
</reference>
<dbReference type="Gene3D" id="2.60.120.260">
    <property type="entry name" value="Galactose-binding domain-like"/>
    <property type="match status" value="1"/>
</dbReference>
<organism evidence="1 2">
    <name type="scientific">Parapedobacter pyrenivorans</name>
    <dbReference type="NCBI Taxonomy" id="1305674"/>
    <lineage>
        <taxon>Bacteria</taxon>
        <taxon>Pseudomonadati</taxon>
        <taxon>Bacteroidota</taxon>
        <taxon>Sphingobacteriia</taxon>
        <taxon>Sphingobacteriales</taxon>
        <taxon>Sphingobacteriaceae</taxon>
        <taxon>Parapedobacter</taxon>
    </lineage>
</organism>
<dbReference type="SUPFAM" id="SSF101478">
    <property type="entry name" value="ADP-ribosylglycohydrolase"/>
    <property type="match status" value="1"/>
</dbReference>
<gene>
    <name evidence="1" type="ORF">GCM10007415_28890</name>
</gene>
<dbReference type="Pfam" id="PF03747">
    <property type="entry name" value="ADP_ribosyl_GH"/>
    <property type="match status" value="1"/>
</dbReference>
<dbReference type="InterPro" id="IPR005502">
    <property type="entry name" value="Ribosyl_crysJ1"/>
</dbReference>
<sequence length="525" mass="58639">MTVKNNYLSVMCCVLAIAVLGGFKATHQDDGQSAEKFVMGKNELKDKIKGGWAGQTIGVSFGSYTEFRYNGTMIQDYQTIPWDANHMKKLMTEWPDLYDDIYMDLTFVDVIERLGIDAPVDSFAHAFAYAGYNLWHANQAARYNILNGIAAPASGHWHNNPHADDIDYQIEADFAGLMSPGMPNAASTISDKVGHIMNYGDGWYGGVYMGAMYALAFKNDDIELIVRQALDAIPPQSDFHQCIADVIKWHDQYPDDWKQTWFEVQRKWTDEVGCPDGVFSPFDIDAKVNAAYVVLGLLYGEGDFGKTLEIATRGGQDSDCNPSSAAGILGTIMGYENIPDYWKQGLADIEGMKFKYTDMSLSDVYEVSYGHALKAIVSNGGKIEGDEVTIALQMPEPVRYEKSFENLYPVARHDLNRNLTDELVFEFEGTGFALRGAAGKNAGQSADYVFEADCFIDGEKKETAQLPTAFRTRRHDLFWEYQLPKGKHTVKVVVKNPSNDHHVRAYDVVVYSDEPADGIEAHQNH</sequence>
<keyword evidence="2" id="KW-1185">Reference proteome</keyword>
<protein>
    <recommendedName>
        <fullName evidence="3">ADP-ribosylglycohydrolase</fullName>
    </recommendedName>
</protein>
<evidence type="ECO:0000313" key="2">
    <source>
        <dbReference type="Proteomes" id="UP000660862"/>
    </source>
</evidence>
<evidence type="ECO:0008006" key="3">
    <source>
        <dbReference type="Google" id="ProtNLM"/>
    </source>
</evidence>
<comment type="caution">
    <text evidence="1">The sequence shown here is derived from an EMBL/GenBank/DDBJ whole genome shotgun (WGS) entry which is preliminary data.</text>
</comment>
<dbReference type="EMBL" id="BMER01000002">
    <property type="protein sequence ID" value="GGG92359.1"/>
    <property type="molecule type" value="Genomic_DNA"/>
</dbReference>
<dbReference type="Gene3D" id="1.10.4080.10">
    <property type="entry name" value="ADP-ribosylation/Crystallin J1"/>
    <property type="match status" value="1"/>
</dbReference>
<dbReference type="InterPro" id="IPR036705">
    <property type="entry name" value="Ribosyl_crysJ1_sf"/>
</dbReference>
<proteinExistence type="predicted"/>
<name>A0A917ME89_9SPHI</name>
<reference evidence="1" key="2">
    <citation type="submission" date="2020-09" db="EMBL/GenBank/DDBJ databases">
        <authorList>
            <person name="Sun Q."/>
            <person name="Zhou Y."/>
        </authorList>
    </citation>
    <scope>NUCLEOTIDE SEQUENCE</scope>
    <source>
        <strain evidence="1">CGMCC 1.12195</strain>
    </source>
</reference>
<dbReference type="AlphaFoldDB" id="A0A917ME89"/>
<dbReference type="Proteomes" id="UP000660862">
    <property type="component" value="Unassembled WGS sequence"/>
</dbReference>